<dbReference type="Proteomes" id="UP000825002">
    <property type="component" value="Unassembled WGS sequence"/>
</dbReference>
<comment type="caution">
    <text evidence="1">The sequence shown here is derived from an EMBL/GenBank/DDBJ whole genome shotgun (WGS) entry which is preliminary data.</text>
</comment>
<gene>
    <name evidence="1" type="ORF">GZH46_01169</name>
</gene>
<accession>A0ABQ7SA72</accession>
<evidence type="ECO:0000313" key="2">
    <source>
        <dbReference type="Proteomes" id="UP000825002"/>
    </source>
</evidence>
<organism evidence="1 2">
    <name type="scientific">Fragariocoptes setiger</name>
    <dbReference type="NCBI Taxonomy" id="1670756"/>
    <lineage>
        <taxon>Eukaryota</taxon>
        <taxon>Metazoa</taxon>
        <taxon>Ecdysozoa</taxon>
        <taxon>Arthropoda</taxon>
        <taxon>Chelicerata</taxon>
        <taxon>Arachnida</taxon>
        <taxon>Acari</taxon>
        <taxon>Acariformes</taxon>
        <taxon>Trombidiformes</taxon>
        <taxon>Prostigmata</taxon>
        <taxon>Eupodina</taxon>
        <taxon>Eriophyoidea</taxon>
        <taxon>Phytoptidae</taxon>
        <taxon>Fragariocoptes</taxon>
    </lineage>
</organism>
<keyword evidence="2" id="KW-1185">Reference proteome</keyword>
<name>A0ABQ7SA72_9ACAR</name>
<dbReference type="EMBL" id="JAIFTH010000182">
    <property type="protein sequence ID" value="KAG9510293.1"/>
    <property type="molecule type" value="Genomic_DNA"/>
</dbReference>
<reference evidence="1 2" key="1">
    <citation type="submission" date="2020-10" db="EMBL/GenBank/DDBJ databases">
        <authorList>
            <person name="Klimov P.B."/>
            <person name="Dyachkov S.M."/>
            <person name="Chetverikov P.E."/>
        </authorList>
    </citation>
    <scope>NUCLEOTIDE SEQUENCE [LARGE SCALE GENOMIC DNA]</scope>
    <source>
        <strain evidence="1">BMOC 18-1129-001#AD2665</strain>
        <tissue evidence="1">Entire mites</tissue>
    </source>
</reference>
<sequence>MRCQQDVLRDIQSTGSNGPISQYPISSGPPYSVPTVANSLSTTCRMVRINLDCLLATTPACIASNFPSATNTDTIIRAKRFLEQNGCNSDGNWQNSNCYRGAEIRNCEERFGFTSGLGQSLAAVASGSNYMGLPSTAACINYQSLKQCAEQHARMQCKASEAEMINEYLLDRGSDLAWRCMVNGSYYAQQQSYSGSQQQSYNGGSSLAAQQYTPYDQQRPIYSGGSRFNTLMPSERERWDRYNNPYNDGFGLAGANNGFMGAGGFRGGLGNQVSAFDRLTSGGLGSGIIGADLLGPDMLSDCPNRAAPFTRECEDNLADQRRSWQDSRSGNEVQRRLCCALYQYRDCISRVVLDRCSDSSPTAVDILMQPKNREFVFTCRDFSRDICSGSQPTMLVSFAVLVSSLLSALFVHSLGSVVSSPTTSLTA</sequence>
<protein>
    <submittedName>
        <fullName evidence="1">Uncharacterized protein</fullName>
    </submittedName>
</protein>
<evidence type="ECO:0000313" key="1">
    <source>
        <dbReference type="EMBL" id="KAG9510293.1"/>
    </source>
</evidence>
<proteinExistence type="predicted"/>